<keyword evidence="3" id="KW-1185">Reference proteome</keyword>
<dbReference type="Proteomes" id="UP000245207">
    <property type="component" value="Unassembled WGS sequence"/>
</dbReference>
<dbReference type="EMBL" id="PKPP01011509">
    <property type="protein sequence ID" value="PWA44012.1"/>
    <property type="molecule type" value="Genomic_DNA"/>
</dbReference>
<feature type="compositionally biased region" description="Basic residues" evidence="1">
    <location>
        <begin position="151"/>
        <end position="165"/>
    </location>
</feature>
<gene>
    <name evidence="2" type="ORF">CTI12_AA530320</name>
</gene>
<accession>A0A2U1L4T4</accession>
<sequence>MSTSQATLYSQVFERVKDALSKEPQAFKHKPILVDQEKAFESNITFQPHQPFSSSHETSSHESPLIQPVQTFNAPTFPSVPCISSNLNLSPAQDSSYITKANLQSTSYTLKSKSNKASECHAICSKALRFAKILQDKKSTSKNKERDTRKISGRIKKKGKSRARKNNINYEGDGDQLCSLSQGDSDDDESMSLYSLGASLGITLDGKPARSKNDEFSDFLVELSNNDRPLTPL</sequence>
<evidence type="ECO:0000256" key="1">
    <source>
        <dbReference type="SAM" id="MobiDB-lite"/>
    </source>
</evidence>
<name>A0A2U1L4T4_ARTAN</name>
<reference evidence="2 3" key="1">
    <citation type="journal article" date="2018" name="Mol. Plant">
        <title>The genome of Artemisia annua provides insight into the evolution of Asteraceae family and artemisinin biosynthesis.</title>
        <authorList>
            <person name="Shen Q."/>
            <person name="Zhang L."/>
            <person name="Liao Z."/>
            <person name="Wang S."/>
            <person name="Yan T."/>
            <person name="Shi P."/>
            <person name="Liu M."/>
            <person name="Fu X."/>
            <person name="Pan Q."/>
            <person name="Wang Y."/>
            <person name="Lv Z."/>
            <person name="Lu X."/>
            <person name="Zhang F."/>
            <person name="Jiang W."/>
            <person name="Ma Y."/>
            <person name="Chen M."/>
            <person name="Hao X."/>
            <person name="Li L."/>
            <person name="Tang Y."/>
            <person name="Lv G."/>
            <person name="Zhou Y."/>
            <person name="Sun X."/>
            <person name="Brodelius P.E."/>
            <person name="Rose J.K.C."/>
            <person name="Tang K."/>
        </authorList>
    </citation>
    <scope>NUCLEOTIDE SEQUENCE [LARGE SCALE GENOMIC DNA]</scope>
    <source>
        <strain evidence="3">cv. Huhao1</strain>
        <tissue evidence="2">Leaf</tissue>
    </source>
</reference>
<protein>
    <submittedName>
        <fullName evidence="2">Uncharacterized protein</fullName>
    </submittedName>
</protein>
<proteinExistence type="predicted"/>
<evidence type="ECO:0000313" key="2">
    <source>
        <dbReference type="EMBL" id="PWA44012.1"/>
    </source>
</evidence>
<evidence type="ECO:0000313" key="3">
    <source>
        <dbReference type="Proteomes" id="UP000245207"/>
    </source>
</evidence>
<feature type="region of interest" description="Disordered" evidence="1">
    <location>
        <begin position="137"/>
        <end position="190"/>
    </location>
</feature>
<dbReference type="AlphaFoldDB" id="A0A2U1L4T4"/>
<organism evidence="2 3">
    <name type="scientific">Artemisia annua</name>
    <name type="common">Sweet wormwood</name>
    <dbReference type="NCBI Taxonomy" id="35608"/>
    <lineage>
        <taxon>Eukaryota</taxon>
        <taxon>Viridiplantae</taxon>
        <taxon>Streptophyta</taxon>
        <taxon>Embryophyta</taxon>
        <taxon>Tracheophyta</taxon>
        <taxon>Spermatophyta</taxon>
        <taxon>Magnoliopsida</taxon>
        <taxon>eudicotyledons</taxon>
        <taxon>Gunneridae</taxon>
        <taxon>Pentapetalae</taxon>
        <taxon>asterids</taxon>
        <taxon>campanulids</taxon>
        <taxon>Asterales</taxon>
        <taxon>Asteraceae</taxon>
        <taxon>Asteroideae</taxon>
        <taxon>Anthemideae</taxon>
        <taxon>Artemisiinae</taxon>
        <taxon>Artemisia</taxon>
    </lineage>
</organism>
<feature type="compositionally biased region" description="Basic and acidic residues" evidence="1">
    <location>
        <begin position="137"/>
        <end position="150"/>
    </location>
</feature>
<comment type="caution">
    <text evidence="2">The sequence shown here is derived from an EMBL/GenBank/DDBJ whole genome shotgun (WGS) entry which is preliminary data.</text>
</comment>